<dbReference type="InterPro" id="IPR011798">
    <property type="entry name" value="APS_reductase"/>
</dbReference>
<dbReference type="GO" id="GO:0043866">
    <property type="term" value="F:adenylyl-sulfate reductase (thioredoxin) activity"/>
    <property type="evidence" value="ECO:0007669"/>
    <property type="project" value="UniProtKB-EC"/>
</dbReference>
<evidence type="ECO:0000256" key="3">
    <source>
        <dbReference type="ARBA" id="ARBA00022723"/>
    </source>
</evidence>
<evidence type="ECO:0000256" key="7">
    <source>
        <dbReference type="ARBA" id="ARBA00024298"/>
    </source>
</evidence>
<evidence type="ECO:0000256" key="12">
    <source>
        <dbReference type="ARBA" id="ARBA00032041"/>
    </source>
</evidence>
<comment type="function">
    <text evidence="7">Catalyzes the formation of sulfite from adenosine 5'-phosphosulfate (APS) using thioredoxin as an electron donor.</text>
</comment>
<name>A0AA35T9C1_GEOBA</name>
<evidence type="ECO:0000313" key="16">
    <source>
        <dbReference type="Proteomes" id="UP001174909"/>
    </source>
</evidence>
<dbReference type="EMBL" id="CASHTH010003352">
    <property type="protein sequence ID" value="CAI8043739.1"/>
    <property type="molecule type" value="Genomic_DNA"/>
</dbReference>
<evidence type="ECO:0000256" key="6">
    <source>
        <dbReference type="ARBA" id="ARBA00023014"/>
    </source>
</evidence>
<keyword evidence="2" id="KW-0963">Cytoplasm</keyword>
<evidence type="ECO:0000256" key="5">
    <source>
        <dbReference type="ARBA" id="ARBA00023004"/>
    </source>
</evidence>
<reference evidence="15" key="1">
    <citation type="submission" date="2023-03" db="EMBL/GenBank/DDBJ databases">
        <authorList>
            <person name="Steffen K."/>
            <person name="Cardenas P."/>
        </authorList>
    </citation>
    <scope>NUCLEOTIDE SEQUENCE</scope>
</reference>
<comment type="caution">
    <text evidence="15">The sequence shown here is derived from an EMBL/GenBank/DDBJ whole genome shotgun (WGS) entry which is preliminary data.</text>
</comment>
<dbReference type="GO" id="GO:0019344">
    <property type="term" value="P:cysteine biosynthetic process"/>
    <property type="evidence" value="ECO:0007669"/>
    <property type="project" value="InterPro"/>
</dbReference>
<comment type="cofactor">
    <cofactor evidence="1">
        <name>[4Fe-4S] cluster</name>
        <dbReference type="ChEBI" id="CHEBI:49883"/>
    </cofactor>
</comment>
<accession>A0AA35T9C1</accession>
<evidence type="ECO:0000256" key="8">
    <source>
        <dbReference type="ARBA" id="ARBA00024327"/>
    </source>
</evidence>
<dbReference type="Proteomes" id="UP001174909">
    <property type="component" value="Unassembled WGS sequence"/>
</dbReference>
<dbReference type="GO" id="GO:0051536">
    <property type="term" value="F:iron-sulfur cluster binding"/>
    <property type="evidence" value="ECO:0007669"/>
    <property type="project" value="UniProtKB-KW"/>
</dbReference>
<comment type="pathway">
    <text evidence="8">Sulfur metabolism; hydrogen sulfide biosynthesis; sulfite from sulfate.</text>
</comment>
<evidence type="ECO:0000256" key="9">
    <source>
        <dbReference type="ARBA" id="ARBA00024386"/>
    </source>
</evidence>
<dbReference type="NCBIfam" id="NF002537">
    <property type="entry name" value="PRK02090.1"/>
    <property type="match status" value="1"/>
</dbReference>
<organism evidence="15 16">
    <name type="scientific">Geodia barretti</name>
    <name type="common">Barrett's horny sponge</name>
    <dbReference type="NCBI Taxonomy" id="519541"/>
    <lineage>
        <taxon>Eukaryota</taxon>
        <taxon>Metazoa</taxon>
        <taxon>Porifera</taxon>
        <taxon>Demospongiae</taxon>
        <taxon>Heteroscleromorpha</taxon>
        <taxon>Tetractinellida</taxon>
        <taxon>Astrophorina</taxon>
        <taxon>Geodiidae</taxon>
        <taxon>Geodia</taxon>
    </lineage>
</organism>
<evidence type="ECO:0000256" key="4">
    <source>
        <dbReference type="ARBA" id="ARBA00023002"/>
    </source>
</evidence>
<sequence length="190" mass="21417">MLLGIDPRASIFVLDTGRLHQETYDLMARMMSRYRMHYEVLFPSAGAVQEMVRDAGPNLFYASVEDRHRCCGVRKVEPLRRALGGAAAWITGLRRAQSPDRSGTPFVEWDDGHGAIKANPLADWPDDQVWDYLRAHRVPYNVLHDRGFVSIGCAPCTRAIAPGEDPRAGRWWWEQDTAKECGLHVSANVV</sequence>
<keyword evidence="5" id="KW-0408">Iron</keyword>
<evidence type="ECO:0000256" key="2">
    <source>
        <dbReference type="ARBA" id="ARBA00022490"/>
    </source>
</evidence>
<dbReference type="GO" id="GO:0046872">
    <property type="term" value="F:metal ion binding"/>
    <property type="evidence" value="ECO:0007669"/>
    <property type="project" value="UniProtKB-KW"/>
</dbReference>
<proteinExistence type="inferred from homology"/>
<evidence type="ECO:0000256" key="11">
    <source>
        <dbReference type="ARBA" id="ARBA00030894"/>
    </source>
</evidence>
<dbReference type="PIRSF" id="PIRSF000857">
    <property type="entry name" value="PAPS_reductase"/>
    <property type="match status" value="1"/>
</dbReference>
<keyword evidence="3" id="KW-0479">Metal-binding</keyword>
<feature type="domain" description="Phosphoadenosine phosphosulphate reductase" evidence="14">
    <location>
        <begin position="7"/>
        <end position="159"/>
    </location>
</feature>
<dbReference type="PANTHER" id="PTHR46482:SF9">
    <property type="entry name" value="5'-ADENYLYLSULFATE REDUCTASE 1, CHLOROPLASTIC"/>
    <property type="match status" value="1"/>
</dbReference>
<dbReference type="NCBIfam" id="TIGR02055">
    <property type="entry name" value="APS_reductase"/>
    <property type="match status" value="1"/>
</dbReference>
<keyword evidence="16" id="KW-1185">Reference proteome</keyword>
<evidence type="ECO:0000256" key="1">
    <source>
        <dbReference type="ARBA" id="ARBA00001966"/>
    </source>
</evidence>
<dbReference type="Pfam" id="PF01507">
    <property type="entry name" value="PAPS_reduct"/>
    <property type="match status" value="1"/>
</dbReference>
<keyword evidence="6" id="KW-0411">Iron-sulfur</keyword>
<dbReference type="Gene3D" id="3.40.50.620">
    <property type="entry name" value="HUPs"/>
    <property type="match status" value="1"/>
</dbReference>
<dbReference type="EC" id="1.8.4.10" evidence="9"/>
<evidence type="ECO:0000256" key="10">
    <source>
        <dbReference type="ARBA" id="ARBA00029514"/>
    </source>
</evidence>
<dbReference type="SUPFAM" id="SSF52402">
    <property type="entry name" value="Adenine nucleotide alpha hydrolases-like"/>
    <property type="match status" value="1"/>
</dbReference>
<keyword evidence="4" id="KW-0560">Oxidoreductase</keyword>
<dbReference type="InterPro" id="IPR002500">
    <property type="entry name" value="PAPS_reduct_dom"/>
</dbReference>
<protein>
    <recommendedName>
        <fullName evidence="10">Adenosine 5'-phosphosulfate reductase</fullName>
        <ecNumber evidence="9">1.8.4.10</ecNumber>
    </recommendedName>
    <alternativeName>
        <fullName evidence="12">5'-adenylylsulfate reductase</fullName>
    </alternativeName>
    <alternativeName>
        <fullName evidence="11">Thioredoxin-dependent 5'-adenylylsulfate reductase</fullName>
    </alternativeName>
</protein>
<dbReference type="PANTHER" id="PTHR46482">
    <property type="entry name" value="5'-ADENYLYLSULFATE REDUCTASE 3, CHLOROPLASTIC"/>
    <property type="match status" value="1"/>
</dbReference>
<dbReference type="GO" id="GO:0019379">
    <property type="term" value="P:sulfate assimilation, phosphoadenylyl sulfate reduction by phosphoadenylyl-sulfate reductase (thioredoxin)"/>
    <property type="evidence" value="ECO:0007669"/>
    <property type="project" value="InterPro"/>
</dbReference>
<dbReference type="AlphaFoldDB" id="A0AA35T9C1"/>
<comment type="catalytic activity">
    <reaction evidence="13">
        <text>[thioredoxin]-disulfide + sulfite + AMP + 2 H(+) = adenosine 5'-phosphosulfate + [thioredoxin]-dithiol</text>
        <dbReference type="Rhea" id="RHEA:21976"/>
        <dbReference type="Rhea" id="RHEA-COMP:10698"/>
        <dbReference type="Rhea" id="RHEA-COMP:10700"/>
        <dbReference type="ChEBI" id="CHEBI:15378"/>
        <dbReference type="ChEBI" id="CHEBI:17359"/>
        <dbReference type="ChEBI" id="CHEBI:29950"/>
        <dbReference type="ChEBI" id="CHEBI:50058"/>
        <dbReference type="ChEBI" id="CHEBI:58243"/>
        <dbReference type="ChEBI" id="CHEBI:456215"/>
        <dbReference type="EC" id="1.8.4.10"/>
    </reaction>
</comment>
<evidence type="ECO:0000259" key="14">
    <source>
        <dbReference type="Pfam" id="PF01507"/>
    </source>
</evidence>
<evidence type="ECO:0000313" key="15">
    <source>
        <dbReference type="EMBL" id="CAI8043739.1"/>
    </source>
</evidence>
<dbReference type="InterPro" id="IPR004511">
    <property type="entry name" value="PAPS/APS_Rdtase"/>
</dbReference>
<dbReference type="GO" id="GO:0004604">
    <property type="term" value="F:phosphoadenylyl-sulfate reductase (thioredoxin) activity"/>
    <property type="evidence" value="ECO:0007669"/>
    <property type="project" value="InterPro"/>
</dbReference>
<dbReference type="CDD" id="cd23945">
    <property type="entry name" value="PAPS_reductase"/>
    <property type="match status" value="1"/>
</dbReference>
<dbReference type="HAMAP" id="MF_00063">
    <property type="entry name" value="CysH"/>
    <property type="match status" value="1"/>
</dbReference>
<gene>
    <name evidence="15" type="ORF">GBAR_LOCUS24267</name>
</gene>
<dbReference type="InterPro" id="IPR014729">
    <property type="entry name" value="Rossmann-like_a/b/a_fold"/>
</dbReference>
<evidence type="ECO:0000256" key="13">
    <source>
        <dbReference type="ARBA" id="ARBA00048441"/>
    </source>
</evidence>